<dbReference type="EMBL" id="JAGKQM010000010">
    <property type="protein sequence ID" value="KAH0905886.1"/>
    <property type="molecule type" value="Genomic_DNA"/>
</dbReference>
<feature type="non-terminal residue" evidence="1">
    <location>
        <position position="1"/>
    </location>
</feature>
<evidence type="ECO:0000313" key="2">
    <source>
        <dbReference type="Proteomes" id="UP000824890"/>
    </source>
</evidence>
<evidence type="ECO:0008006" key="3">
    <source>
        <dbReference type="Google" id="ProtNLM"/>
    </source>
</evidence>
<comment type="caution">
    <text evidence="1">The sequence shown here is derived from an EMBL/GenBank/DDBJ whole genome shotgun (WGS) entry which is preliminary data.</text>
</comment>
<proteinExistence type="predicted"/>
<dbReference type="Proteomes" id="UP000824890">
    <property type="component" value="Unassembled WGS sequence"/>
</dbReference>
<gene>
    <name evidence="1" type="ORF">HID58_037713</name>
</gene>
<accession>A0ABQ8BNX8</accession>
<sequence length="194" mass="22019">LIPHMCKIYCSAVVAAQSAGTYATFDDLRLGRSTQALLCMSLSAASYPSALGFLQHQEEFRVYRILSFMDLSLRLVPMAISNALLYEPVRSSKLLGLKSGVAQKYTRLPISPTQTTSPVMYEDRQFSPFWIKLLKIEVDAALHLSVLQIPDHQVYENEQMINPRAKLRFMVKAALTLHSWISNLWNHLLLHAIR</sequence>
<protein>
    <recommendedName>
        <fullName evidence="3">Anaphase-promoting complex subunit 1</fullName>
    </recommendedName>
</protein>
<reference evidence="1 2" key="1">
    <citation type="submission" date="2021-05" db="EMBL/GenBank/DDBJ databases">
        <title>Genome Assembly of Synthetic Allotetraploid Brassica napus Reveals Homoeologous Exchanges between Subgenomes.</title>
        <authorList>
            <person name="Davis J.T."/>
        </authorList>
    </citation>
    <scope>NUCLEOTIDE SEQUENCE [LARGE SCALE GENOMIC DNA]</scope>
    <source>
        <strain evidence="2">cv. Da-Ae</strain>
        <tissue evidence="1">Seedling</tissue>
    </source>
</reference>
<evidence type="ECO:0000313" key="1">
    <source>
        <dbReference type="EMBL" id="KAH0905886.1"/>
    </source>
</evidence>
<keyword evidence="2" id="KW-1185">Reference proteome</keyword>
<organism evidence="1 2">
    <name type="scientific">Brassica napus</name>
    <name type="common">Rape</name>
    <dbReference type="NCBI Taxonomy" id="3708"/>
    <lineage>
        <taxon>Eukaryota</taxon>
        <taxon>Viridiplantae</taxon>
        <taxon>Streptophyta</taxon>
        <taxon>Embryophyta</taxon>
        <taxon>Tracheophyta</taxon>
        <taxon>Spermatophyta</taxon>
        <taxon>Magnoliopsida</taxon>
        <taxon>eudicotyledons</taxon>
        <taxon>Gunneridae</taxon>
        <taxon>Pentapetalae</taxon>
        <taxon>rosids</taxon>
        <taxon>malvids</taxon>
        <taxon>Brassicales</taxon>
        <taxon>Brassicaceae</taxon>
        <taxon>Brassiceae</taxon>
        <taxon>Brassica</taxon>
    </lineage>
</organism>
<name>A0ABQ8BNX8_BRANA</name>